<evidence type="ECO:0008006" key="3">
    <source>
        <dbReference type="Google" id="ProtNLM"/>
    </source>
</evidence>
<proteinExistence type="predicted"/>
<dbReference type="Gene3D" id="3.30.420.10">
    <property type="entry name" value="Ribonuclease H-like superfamily/Ribonuclease H"/>
    <property type="match status" value="1"/>
</dbReference>
<dbReference type="InterPro" id="IPR036397">
    <property type="entry name" value="RNaseH_sf"/>
</dbReference>
<name>A0A4Y2QW96_ARAVE</name>
<dbReference type="OrthoDB" id="6436543at2759"/>
<sequence>MQDGAPPHIAYPFKSLLSMHFEIDRIISLHFPTNWPPKSLDLNPCDFWLWGYLKHAVFCGLIAHLAELMTRIAQHVHNISTVTLRSVVEHAICRFELMIVYGG</sequence>
<reference evidence="1 2" key="1">
    <citation type="journal article" date="2019" name="Sci. Rep.">
        <title>Orb-weaving spider Araneus ventricosus genome elucidates the spidroin gene catalogue.</title>
        <authorList>
            <person name="Kono N."/>
            <person name="Nakamura H."/>
            <person name="Ohtoshi R."/>
            <person name="Moran D.A.P."/>
            <person name="Shinohara A."/>
            <person name="Yoshida Y."/>
            <person name="Fujiwara M."/>
            <person name="Mori M."/>
            <person name="Tomita M."/>
            <person name="Arakawa K."/>
        </authorList>
    </citation>
    <scope>NUCLEOTIDE SEQUENCE [LARGE SCALE GENOMIC DNA]</scope>
</reference>
<organism evidence="1 2">
    <name type="scientific">Araneus ventricosus</name>
    <name type="common">Orbweaver spider</name>
    <name type="synonym">Epeira ventricosa</name>
    <dbReference type="NCBI Taxonomy" id="182803"/>
    <lineage>
        <taxon>Eukaryota</taxon>
        <taxon>Metazoa</taxon>
        <taxon>Ecdysozoa</taxon>
        <taxon>Arthropoda</taxon>
        <taxon>Chelicerata</taxon>
        <taxon>Arachnida</taxon>
        <taxon>Araneae</taxon>
        <taxon>Araneomorphae</taxon>
        <taxon>Entelegynae</taxon>
        <taxon>Araneoidea</taxon>
        <taxon>Araneidae</taxon>
        <taxon>Araneus</taxon>
    </lineage>
</organism>
<accession>A0A4Y2QW96</accession>
<dbReference type="Proteomes" id="UP000499080">
    <property type="component" value="Unassembled WGS sequence"/>
</dbReference>
<comment type="caution">
    <text evidence="1">The sequence shown here is derived from an EMBL/GenBank/DDBJ whole genome shotgun (WGS) entry which is preliminary data.</text>
</comment>
<keyword evidence="2" id="KW-1185">Reference proteome</keyword>
<dbReference type="GO" id="GO:0003676">
    <property type="term" value="F:nucleic acid binding"/>
    <property type="evidence" value="ECO:0007669"/>
    <property type="project" value="InterPro"/>
</dbReference>
<dbReference type="PANTHER" id="PTHR47326">
    <property type="entry name" value="TRANSPOSABLE ELEMENT TC3 TRANSPOSASE-LIKE PROTEIN"/>
    <property type="match status" value="1"/>
</dbReference>
<dbReference type="AlphaFoldDB" id="A0A4Y2QW96"/>
<evidence type="ECO:0000313" key="1">
    <source>
        <dbReference type="EMBL" id="GBN67643.1"/>
    </source>
</evidence>
<evidence type="ECO:0000313" key="2">
    <source>
        <dbReference type="Proteomes" id="UP000499080"/>
    </source>
</evidence>
<dbReference type="EMBL" id="BGPR01015006">
    <property type="protein sequence ID" value="GBN67643.1"/>
    <property type="molecule type" value="Genomic_DNA"/>
</dbReference>
<protein>
    <recommendedName>
        <fullName evidence="3">Tc1-like transposase DDE domain-containing protein</fullName>
    </recommendedName>
</protein>
<dbReference type="PANTHER" id="PTHR47326:SF1">
    <property type="entry name" value="HTH PSQ-TYPE DOMAIN-CONTAINING PROTEIN"/>
    <property type="match status" value="1"/>
</dbReference>
<gene>
    <name evidence="1" type="ORF">AVEN_235974_1</name>
</gene>